<dbReference type="EMBL" id="MLJW01000181">
    <property type="protein sequence ID" value="OIQ94672.1"/>
    <property type="molecule type" value="Genomic_DNA"/>
</dbReference>
<accession>A0A1J5REY4</accession>
<comment type="caution">
    <text evidence="1">The sequence shown here is derived from an EMBL/GenBank/DDBJ whole genome shotgun (WGS) entry which is preliminary data.</text>
</comment>
<sequence>MLLGPIAVIAAGAGLTRGAVWQTIGAARTATAGVAAHV</sequence>
<organism evidence="1">
    <name type="scientific">mine drainage metagenome</name>
    <dbReference type="NCBI Taxonomy" id="410659"/>
    <lineage>
        <taxon>unclassified sequences</taxon>
        <taxon>metagenomes</taxon>
        <taxon>ecological metagenomes</taxon>
    </lineage>
</organism>
<name>A0A1J5REY4_9ZZZZ</name>
<proteinExistence type="predicted"/>
<evidence type="ECO:0000313" key="1">
    <source>
        <dbReference type="EMBL" id="OIQ94672.1"/>
    </source>
</evidence>
<protein>
    <submittedName>
        <fullName evidence="1">Uncharacterized protein</fullName>
    </submittedName>
</protein>
<reference evidence="1" key="1">
    <citation type="submission" date="2016-10" db="EMBL/GenBank/DDBJ databases">
        <title>Sequence of Gallionella enrichment culture.</title>
        <authorList>
            <person name="Poehlein A."/>
            <person name="Muehling M."/>
            <person name="Daniel R."/>
        </authorList>
    </citation>
    <scope>NUCLEOTIDE SEQUENCE</scope>
</reference>
<gene>
    <name evidence="1" type="ORF">GALL_233300</name>
</gene>
<dbReference type="AlphaFoldDB" id="A0A1J5REY4"/>